<gene>
    <name evidence="1" type="primary">adk_2</name>
    <name evidence="1" type="ORF">BN000_04793</name>
</gene>
<dbReference type="PANTHER" id="PTHR43883">
    <property type="entry name" value="SLR0207 PROTEIN"/>
    <property type="match status" value="1"/>
</dbReference>
<evidence type="ECO:0000313" key="2">
    <source>
        <dbReference type="Proteomes" id="UP000199601"/>
    </source>
</evidence>
<keyword evidence="1" id="KW-0418">Kinase</keyword>
<name>A0A0U1DQK1_9MYCO</name>
<proteinExistence type="predicted"/>
<dbReference type="Proteomes" id="UP000199601">
    <property type="component" value="Unassembled WGS sequence"/>
</dbReference>
<accession>A0A0U1DQK1</accession>
<dbReference type="InterPro" id="IPR052732">
    <property type="entry name" value="Cell-binding_unc_protein"/>
</dbReference>
<keyword evidence="2" id="KW-1185">Reference proteome</keyword>
<protein>
    <submittedName>
        <fullName evidence="1">Adenylate kinase</fullName>
    </submittedName>
</protein>
<dbReference type="Pfam" id="PF13671">
    <property type="entry name" value="AAA_33"/>
    <property type="match status" value="1"/>
</dbReference>
<dbReference type="SUPFAM" id="SSF52540">
    <property type="entry name" value="P-loop containing nucleoside triphosphate hydrolases"/>
    <property type="match status" value="1"/>
</dbReference>
<evidence type="ECO:0000313" key="1">
    <source>
        <dbReference type="EMBL" id="CQD20156.1"/>
    </source>
</evidence>
<dbReference type="EMBL" id="CTEC01000002">
    <property type="protein sequence ID" value="CQD20156.1"/>
    <property type="molecule type" value="Genomic_DNA"/>
</dbReference>
<dbReference type="RefSeq" id="WP_090422875.1">
    <property type="nucleotide sequence ID" value="NZ_CTEC01000002.1"/>
</dbReference>
<dbReference type="InterPro" id="IPR027417">
    <property type="entry name" value="P-loop_NTPase"/>
</dbReference>
<dbReference type="PANTHER" id="PTHR43883:SF1">
    <property type="entry name" value="GLUCONOKINASE"/>
    <property type="match status" value="1"/>
</dbReference>
<dbReference type="AlphaFoldDB" id="A0A0U1DQK1"/>
<dbReference type="Gene3D" id="3.40.50.300">
    <property type="entry name" value="P-loop containing nucleotide triphosphate hydrolases"/>
    <property type="match status" value="1"/>
</dbReference>
<dbReference type="GO" id="GO:0016301">
    <property type="term" value="F:kinase activity"/>
    <property type="evidence" value="ECO:0007669"/>
    <property type="project" value="UniProtKB-KW"/>
</dbReference>
<dbReference type="InterPro" id="IPR011009">
    <property type="entry name" value="Kinase-like_dom_sf"/>
</dbReference>
<dbReference type="SUPFAM" id="SSF56112">
    <property type="entry name" value="Protein kinase-like (PK-like)"/>
    <property type="match status" value="1"/>
</dbReference>
<keyword evidence="1" id="KW-0808">Transferase</keyword>
<sequence length="486" mass="53387">MPYLKLHETHTGVVILAGDRAYKAKKPVLTDFLDFRAPQQREHACRREVELNSRLSPESYLGVAHLTDPLGGPAEPVVVMRRYRDEDRLAHLVAHDTSESVHRVLDAIAAVLARFHERAERGERIDAQGEPAAIEGRWQENLSELERYANQAIPGIAESEVAHLQRLVAQFVAGRGRLFARRIREGRIVDGHGDLLADDIFWVGGTPALLDCLEFDDRLRHVDCIDDAAFLAMDLEYLGHKDLGDYFLRRYAEHAGRTAPPALSDFYIAYRAAVRAKVDCVRVSQGSPGASDDAARHLAIATRHLQSGTIRLVLVGGNPGTGKSTVARGLAESFGARLISTDDVRRELRDSGAIAGEPGVLNAGLYSPDQVAVVYETALRRARQLLGEGHSVILDGTWRDPRTREAARRLATETHSALVEFVCSATADVAADRIKTRPAGNSEVTPEIAAALAAGHADWDGAHRIDTSRRPDLVAREAHELWVRAT</sequence>
<reference evidence="2" key="1">
    <citation type="submission" date="2015-03" db="EMBL/GenBank/DDBJ databases">
        <authorList>
            <person name="Urmite Genomes"/>
        </authorList>
    </citation>
    <scope>NUCLEOTIDE SEQUENCE [LARGE SCALE GENOMIC DNA]</scope>
    <source>
        <strain evidence="2">CSUR P1344</strain>
    </source>
</reference>
<organism evidence="1 2">
    <name type="scientific">Mycobacterium europaeum</name>
    <dbReference type="NCBI Taxonomy" id="761804"/>
    <lineage>
        <taxon>Bacteria</taxon>
        <taxon>Bacillati</taxon>
        <taxon>Actinomycetota</taxon>
        <taxon>Actinomycetes</taxon>
        <taxon>Mycobacteriales</taxon>
        <taxon>Mycobacteriaceae</taxon>
        <taxon>Mycobacterium</taxon>
        <taxon>Mycobacterium simiae complex</taxon>
    </lineage>
</organism>